<dbReference type="FunCoup" id="A0A8V0Z972">
    <property type="interactions" value="233"/>
</dbReference>
<name>A0A8V0Z972_CHICK</name>
<reference evidence="3" key="3">
    <citation type="submission" date="2025-09" db="UniProtKB">
        <authorList>
            <consortium name="Ensembl"/>
        </authorList>
    </citation>
    <scope>IDENTIFICATION</scope>
    <source>
        <strain evidence="3">broiler</strain>
    </source>
</reference>
<dbReference type="Pfam" id="PF13833">
    <property type="entry name" value="EF-hand_8"/>
    <property type="match status" value="1"/>
</dbReference>
<dbReference type="GO" id="GO:0005509">
    <property type="term" value="F:calcium ion binding"/>
    <property type="evidence" value="ECO:0007669"/>
    <property type="project" value="InterPro"/>
</dbReference>
<accession>A0A8V0Z972</accession>
<evidence type="ECO:0000313" key="3">
    <source>
        <dbReference type="Ensembl" id="ENSGALP00010024984.1"/>
    </source>
</evidence>
<feature type="domain" description="EF-hand" evidence="2">
    <location>
        <begin position="151"/>
        <end position="186"/>
    </location>
</feature>
<evidence type="ECO:0000259" key="2">
    <source>
        <dbReference type="PROSITE" id="PS50222"/>
    </source>
</evidence>
<gene>
    <name evidence="3" type="primary">EFCAB11</name>
</gene>
<dbReference type="SUPFAM" id="SSF47473">
    <property type="entry name" value="EF-hand"/>
    <property type="match status" value="1"/>
</dbReference>
<feature type="compositionally biased region" description="Pro residues" evidence="1">
    <location>
        <begin position="1"/>
        <end position="15"/>
    </location>
</feature>
<dbReference type="InterPro" id="IPR011992">
    <property type="entry name" value="EF-hand-dom_pair"/>
</dbReference>
<reference evidence="3" key="1">
    <citation type="submission" date="2020-11" db="EMBL/GenBank/DDBJ databases">
        <title>Gallus gallus (Chicken) genome, bGalGal1, GRCg7b, maternal haplotype autosomes + Z &amp; W.</title>
        <authorList>
            <person name="Warren W."/>
            <person name="Formenti G."/>
            <person name="Fedrigo O."/>
            <person name="Haase B."/>
            <person name="Mountcastle J."/>
            <person name="Balacco J."/>
            <person name="Tracey A."/>
            <person name="Schneider V."/>
            <person name="Okimoto R."/>
            <person name="Cheng H."/>
            <person name="Hawken R."/>
            <person name="Howe K."/>
            <person name="Jarvis E.D."/>
        </authorList>
    </citation>
    <scope>NUCLEOTIDE SEQUENCE [LARGE SCALE GENOMIC DNA]</scope>
    <source>
        <strain evidence="3">Broiler</strain>
    </source>
</reference>
<dbReference type="InterPro" id="IPR002048">
    <property type="entry name" value="EF_hand_dom"/>
</dbReference>
<proteinExistence type="predicted"/>
<evidence type="ECO:0000256" key="1">
    <source>
        <dbReference type="SAM" id="MobiDB-lite"/>
    </source>
</evidence>
<dbReference type="PROSITE" id="PS50222">
    <property type="entry name" value="EF_HAND_2"/>
    <property type="match status" value="2"/>
</dbReference>
<feature type="domain" description="EF-hand" evidence="2">
    <location>
        <begin position="78"/>
        <end position="113"/>
    </location>
</feature>
<dbReference type="AlphaFoldDB" id="A0A8V0Z972"/>
<keyword evidence="4" id="KW-1185">Reference proteome</keyword>
<dbReference type="Ensembl" id="ENSGALT00010042494.1">
    <property type="protein sequence ID" value="ENSGALP00010024984.1"/>
    <property type="gene ID" value="ENSGALG00010017581.1"/>
</dbReference>
<feature type="region of interest" description="Disordered" evidence="1">
    <location>
        <begin position="1"/>
        <end position="75"/>
    </location>
</feature>
<evidence type="ECO:0000313" key="4">
    <source>
        <dbReference type="Proteomes" id="UP000000539"/>
    </source>
</evidence>
<sequence length="238" mass="25967">MVPLPAPARPAPGPHKPTAHPSTSSRQPAPAPSRSGRTAASPGPSARAGDRAQEEEVVQPSPRPTQRRRCPAAASMGSLRERCARVFEACDEGNKGYLNREDFEVAVVMLFGYKLSEVEVDSIMSSVRPGNSGILFEKFLNLMSAKKSAQLHSDETREIFTAFDMQDRGFLTFEDFKKTINSVLPKLSERIIIEAFSFHTVCTAIGDSSCVITSVPAILLVNACKNLCYPFIHETAIL</sequence>
<feature type="compositionally biased region" description="Low complexity" evidence="1">
    <location>
        <begin position="21"/>
        <end position="35"/>
    </location>
</feature>
<dbReference type="GeneTree" id="ENSGT00390000004917"/>
<dbReference type="Gene3D" id="1.10.238.10">
    <property type="entry name" value="EF-hand"/>
    <property type="match status" value="1"/>
</dbReference>
<organism evidence="3 4">
    <name type="scientific">Gallus gallus</name>
    <name type="common">Chicken</name>
    <dbReference type="NCBI Taxonomy" id="9031"/>
    <lineage>
        <taxon>Eukaryota</taxon>
        <taxon>Metazoa</taxon>
        <taxon>Chordata</taxon>
        <taxon>Craniata</taxon>
        <taxon>Vertebrata</taxon>
        <taxon>Euteleostomi</taxon>
        <taxon>Archelosauria</taxon>
        <taxon>Archosauria</taxon>
        <taxon>Dinosauria</taxon>
        <taxon>Saurischia</taxon>
        <taxon>Theropoda</taxon>
        <taxon>Coelurosauria</taxon>
        <taxon>Aves</taxon>
        <taxon>Neognathae</taxon>
        <taxon>Galloanserae</taxon>
        <taxon>Galliformes</taxon>
        <taxon>Phasianidae</taxon>
        <taxon>Phasianinae</taxon>
        <taxon>Gallus</taxon>
    </lineage>
</organism>
<dbReference type="OrthoDB" id="26525at2759"/>
<protein>
    <submittedName>
        <fullName evidence="3">EF-hand calcium binding domain 11</fullName>
    </submittedName>
</protein>
<reference evidence="3" key="2">
    <citation type="submission" date="2025-08" db="UniProtKB">
        <authorList>
            <consortium name="Ensembl"/>
        </authorList>
    </citation>
    <scope>IDENTIFICATION</scope>
    <source>
        <strain evidence="3">broiler</strain>
    </source>
</reference>
<dbReference type="Proteomes" id="UP000000539">
    <property type="component" value="Chromosome 5"/>
</dbReference>